<dbReference type="Pfam" id="PF00107">
    <property type="entry name" value="ADH_zinc_N"/>
    <property type="match status" value="1"/>
</dbReference>
<dbReference type="InterPro" id="IPR051603">
    <property type="entry name" value="Zinc-ADH_QOR/CCCR"/>
</dbReference>
<keyword evidence="1" id="KW-0521">NADP</keyword>
<dbReference type="PANTHER" id="PTHR44154:SF1">
    <property type="entry name" value="QUINONE OXIDOREDUCTASE"/>
    <property type="match status" value="1"/>
</dbReference>
<comment type="caution">
    <text evidence="3">The sequence shown here is derived from an EMBL/GenBank/DDBJ whole genome shotgun (WGS) entry which is preliminary data.</text>
</comment>
<sequence>MRAVRVAEYGGPEVLVPMDVPDPVPGDGEVVVRAEAVDTIYVETQIRRGDWGEAFGITPPYVPGGAAAGTVVSVGPGVDPSWIGRRVLAGAGTRGAYAELVLTGVDRLVPVPEGLGSREAAALAHDGVTGIGIMEGIAIKPGERVLILGAAGGMGTLLVQLAHSAGAQVVGAARGAEKLAMVKRLGADAVVDYTEGGWTERVREACGGLPVDVLLDGVGGELGGHGFALVADGGRVSAHGAPSGGFAELDEASARRRGIALRGIADVQFDAPEIVRLAAKALTEAAAGRLRPVISREFPLSQAADAHRAIEARSVPGKALLIP</sequence>
<feature type="domain" description="Enoyl reductase (ER)" evidence="2">
    <location>
        <begin position="10"/>
        <end position="321"/>
    </location>
</feature>
<evidence type="ECO:0000256" key="1">
    <source>
        <dbReference type="ARBA" id="ARBA00022857"/>
    </source>
</evidence>
<dbReference type="InterPro" id="IPR036291">
    <property type="entry name" value="NAD(P)-bd_dom_sf"/>
</dbReference>
<dbReference type="InterPro" id="IPR013154">
    <property type="entry name" value="ADH-like_N"/>
</dbReference>
<organism evidence="3 4">
    <name type="scientific">Streptomyces himalayensis subsp. himalayensis</name>
    <dbReference type="NCBI Taxonomy" id="2756131"/>
    <lineage>
        <taxon>Bacteria</taxon>
        <taxon>Bacillati</taxon>
        <taxon>Actinomycetota</taxon>
        <taxon>Actinomycetes</taxon>
        <taxon>Kitasatosporales</taxon>
        <taxon>Streptomycetaceae</taxon>
        <taxon>Streptomyces</taxon>
        <taxon>Streptomyces himalayensis</taxon>
    </lineage>
</organism>
<reference evidence="3 4" key="1">
    <citation type="submission" date="2020-07" db="EMBL/GenBank/DDBJ databases">
        <title>Streptomyces isolated from Indian soil.</title>
        <authorList>
            <person name="Mandal S."/>
            <person name="Maiti P.K."/>
        </authorList>
    </citation>
    <scope>NUCLEOTIDE SEQUENCE [LARGE SCALE GENOMIC DNA]</scope>
    <source>
        <strain evidence="3 4">PSKA28</strain>
    </source>
</reference>
<dbReference type="RefSeq" id="WP_181657072.1">
    <property type="nucleotide sequence ID" value="NZ_JACEHE010000004.1"/>
</dbReference>
<proteinExistence type="predicted"/>
<dbReference type="SUPFAM" id="SSF51735">
    <property type="entry name" value="NAD(P)-binding Rossmann-fold domains"/>
    <property type="match status" value="1"/>
</dbReference>
<dbReference type="PANTHER" id="PTHR44154">
    <property type="entry name" value="QUINONE OXIDOREDUCTASE"/>
    <property type="match status" value="1"/>
</dbReference>
<dbReference type="GO" id="GO:0016491">
    <property type="term" value="F:oxidoreductase activity"/>
    <property type="evidence" value="ECO:0007669"/>
    <property type="project" value="InterPro"/>
</dbReference>
<protein>
    <submittedName>
        <fullName evidence="3">Zinc-binding dehydrogenase</fullName>
    </submittedName>
</protein>
<dbReference type="Pfam" id="PF08240">
    <property type="entry name" value="ADH_N"/>
    <property type="match status" value="1"/>
</dbReference>
<gene>
    <name evidence="3" type="ORF">H1D24_10065</name>
</gene>
<dbReference type="Gene3D" id="3.90.180.10">
    <property type="entry name" value="Medium-chain alcohol dehydrogenases, catalytic domain"/>
    <property type="match status" value="1"/>
</dbReference>
<dbReference type="Gene3D" id="3.40.50.720">
    <property type="entry name" value="NAD(P)-binding Rossmann-like Domain"/>
    <property type="match status" value="1"/>
</dbReference>
<name>A0A7W0DJD7_9ACTN</name>
<dbReference type="AlphaFoldDB" id="A0A7W0DJD7"/>
<dbReference type="SMART" id="SM00829">
    <property type="entry name" value="PKS_ER"/>
    <property type="match status" value="1"/>
</dbReference>
<dbReference type="Proteomes" id="UP000545761">
    <property type="component" value="Unassembled WGS sequence"/>
</dbReference>
<dbReference type="EMBL" id="JACEHE010000004">
    <property type="protein sequence ID" value="MBA2946151.1"/>
    <property type="molecule type" value="Genomic_DNA"/>
</dbReference>
<dbReference type="InterPro" id="IPR013149">
    <property type="entry name" value="ADH-like_C"/>
</dbReference>
<dbReference type="InterPro" id="IPR020843">
    <property type="entry name" value="ER"/>
</dbReference>
<dbReference type="InterPro" id="IPR011032">
    <property type="entry name" value="GroES-like_sf"/>
</dbReference>
<dbReference type="SUPFAM" id="SSF50129">
    <property type="entry name" value="GroES-like"/>
    <property type="match status" value="1"/>
</dbReference>
<accession>A0A7W0DJD7</accession>
<evidence type="ECO:0000259" key="2">
    <source>
        <dbReference type="SMART" id="SM00829"/>
    </source>
</evidence>
<evidence type="ECO:0000313" key="3">
    <source>
        <dbReference type="EMBL" id="MBA2946151.1"/>
    </source>
</evidence>
<evidence type="ECO:0000313" key="4">
    <source>
        <dbReference type="Proteomes" id="UP000545761"/>
    </source>
</evidence>